<dbReference type="eggNOG" id="KOG0531">
    <property type="taxonomic scope" value="Eukaryota"/>
</dbReference>
<keyword evidence="5" id="KW-0677">Repeat</keyword>
<dbReference type="InterPro" id="IPR001611">
    <property type="entry name" value="Leu-rich_rpt"/>
</dbReference>
<keyword evidence="12" id="KW-1185">Reference proteome</keyword>
<dbReference type="Proteomes" id="UP000001357">
    <property type="component" value="Unassembled WGS sequence"/>
</dbReference>
<dbReference type="SMART" id="SM00446">
    <property type="entry name" value="LRRcap"/>
    <property type="match status" value="1"/>
</dbReference>
<accession>A9UVJ6</accession>
<protein>
    <recommendedName>
        <fullName evidence="10">U2A'/phosphoprotein 32 family A C-terminal domain-containing protein</fullName>
    </recommendedName>
</protein>
<dbReference type="FunFam" id="3.80.10.10:FF:000052">
    <property type="entry name" value="Leucine rich repeat containing 6"/>
    <property type="match status" value="1"/>
</dbReference>
<dbReference type="EMBL" id="CH991547">
    <property type="protein sequence ID" value="EDQ90594.1"/>
    <property type="molecule type" value="Genomic_DNA"/>
</dbReference>
<dbReference type="InterPro" id="IPR056496">
    <property type="entry name" value="CS_DNAAF11_C"/>
</dbReference>
<dbReference type="STRING" id="81824.A9UVJ6"/>
<evidence type="ECO:0000256" key="3">
    <source>
        <dbReference type="ARBA" id="ARBA00022490"/>
    </source>
</evidence>
<dbReference type="PANTHER" id="PTHR18849">
    <property type="entry name" value="LEUCINE RICH REPEAT PROTEIN"/>
    <property type="match status" value="1"/>
</dbReference>
<dbReference type="Pfam" id="PF23602">
    <property type="entry name" value="CS_DNAAF11_C"/>
    <property type="match status" value="1"/>
</dbReference>
<gene>
    <name evidence="11" type="ORF">MONBRDRAFT_1116</name>
</gene>
<organism evidence="11 12">
    <name type="scientific">Monosiga brevicollis</name>
    <name type="common">Choanoflagellate</name>
    <dbReference type="NCBI Taxonomy" id="81824"/>
    <lineage>
        <taxon>Eukaryota</taxon>
        <taxon>Choanoflagellata</taxon>
        <taxon>Craspedida</taxon>
        <taxon>Salpingoecidae</taxon>
        <taxon>Monosiga</taxon>
    </lineage>
</organism>
<dbReference type="KEGG" id="mbr:MONBRDRAFT_1116"/>
<dbReference type="GO" id="GO:0005929">
    <property type="term" value="C:cilium"/>
    <property type="evidence" value="ECO:0007669"/>
    <property type="project" value="UniProtKB-SubCell"/>
</dbReference>
<keyword evidence="3" id="KW-0963">Cytoplasm</keyword>
<proteinExistence type="inferred from homology"/>
<evidence type="ECO:0000256" key="2">
    <source>
        <dbReference type="ARBA" id="ARBA00004496"/>
    </source>
</evidence>
<evidence type="ECO:0000256" key="1">
    <source>
        <dbReference type="ARBA" id="ARBA00004138"/>
    </source>
</evidence>
<sequence length="371" mass="43161">VTLDLLRKRAEHNNKELSTLEEVSLHQENLEKIELLDTACRQLQILYLQNNIIGKIENLQRLKELRYINLALNNIVRIEGLQGCECLEKVDLTVNFITDVTTVTSLRANRNLRELYLTGNPCTQFKGYREYVISVLPQLQLLDGKAVTRSERILALQDFERTQSSIRAAIAEVGRAWLFHSDDSEEKKKKKEATFKLYFKTVCFTSLASRVCRLEVPELSDEAQKQFWEEETEHTPQARFMMQKKQEAFQRAEDMKRNPPPPKKERRFFRDDGTPLNINEGDWDFRLLGQEYDSQALELDFPCYRHLDTSQLEVDVQPYHVRVVVKGRVFQLHLPEEVKPDSSSAKRSMVTGHLLISMPKVKPVLTARART</sequence>
<dbReference type="InterPro" id="IPR003603">
    <property type="entry name" value="U2A'_phosphoprotein32A_C"/>
</dbReference>
<evidence type="ECO:0000256" key="6">
    <source>
        <dbReference type="ARBA" id="ARBA00023054"/>
    </source>
</evidence>
<dbReference type="InterPro" id="IPR032675">
    <property type="entry name" value="LRR_dom_sf"/>
</dbReference>
<evidence type="ECO:0000313" key="12">
    <source>
        <dbReference type="Proteomes" id="UP000001357"/>
    </source>
</evidence>
<evidence type="ECO:0000259" key="10">
    <source>
        <dbReference type="SMART" id="SM00446"/>
    </source>
</evidence>
<dbReference type="GeneID" id="5890014"/>
<dbReference type="RefSeq" id="XP_001744645.1">
    <property type="nucleotide sequence ID" value="XM_001744593.1"/>
</dbReference>
<dbReference type="Gene3D" id="3.80.10.10">
    <property type="entry name" value="Ribonuclease Inhibitor"/>
    <property type="match status" value="1"/>
</dbReference>
<keyword evidence="8" id="KW-0966">Cell projection</keyword>
<dbReference type="PROSITE" id="PS51450">
    <property type="entry name" value="LRR"/>
    <property type="match status" value="2"/>
</dbReference>
<comment type="subcellular location">
    <subcellularLocation>
        <location evidence="1">Cell projection</location>
        <location evidence="1">Cilium</location>
    </subcellularLocation>
    <subcellularLocation>
        <location evidence="2">Cytoplasm</location>
    </subcellularLocation>
</comment>
<evidence type="ECO:0000256" key="5">
    <source>
        <dbReference type="ARBA" id="ARBA00022737"/>
    </source>
</evidence>
<keyword evidence="6" id="KW-0175">Coiled coil</keyword>
<keyword evidence="4" id="KW-0433">Leucine-rich repeat</keyword>
<keyword evidence="7" id="KW-0969">Cilium</keyword>
<dbReference type="SUPFAM" id="SSF52058">
    <property type="entry name" value="L domain-like"/>
    <property type="match status" value="1"/>
</dbReference>
<evidence type="ECO:0000256" key="9">
    <source>
        <dbReference type="ARBA" id="ARBA00049982"/>
    </source>
</evidence>
<dbReference type="Pfam" id="PF14580">
    <property type="entry name" value="LRR_9"/>
    <property type="match status" value="1"/>
</dbReference>
<dbReference type="AlphaFoldDB" id="A9UVJ6"/>
<feature type="non-terminal residue" evidence="11">
    <location>
        <position position="371"/>
    </location>
</feature>
<feature type="domain" description="U2A'/phosphoprotein 32 family A C-terminal" evidence="10">
    <location>
        <begin position="125"/>
        <end position="143"/>
    </location>
</feature>
<dbReference type="InParanoid" id="A9UVJ6"/>
<evidence type="ECO:0000256" key="7">
    <source>
        <dbReference type="ARBA" id="ARBA00023069"/>
    </source>
</evidence>
<dbReference type="CDD" id="cd00298">
    <property type="entry name" value="ACD_sHsps_p23-like"/>
    <property type="match status" value="1"/>
</dbReference>
<feature type="non-terminal residue" evidence="11">
    <location>
        <position position="1"/>
    </location>
</feature>
<name>A9UVJ6_MONBE</name>
<evidence type="ECO:0000256" key="4">
    <source>
        <dbReference type="ARBA" id="ARBA00022614"/>
    </source>
</evidence>
<dbReference type="PANTHER" id="PTHR18849:SF0">
    <property type="entry name" value="CILIA- AND FLAGELLA-ASSOCIATED PROTEIN 410-RELATED"/>
    <property type="match status" value="1"/>
</dbReference>
<comment type="similarity">
    <text evidence="9">Belongs to the tilB family.</text>
</comment>
<dbReference type="GO" id="GO:0036158">
    <property type="term" value="P:outer dynein arm assembly"/>
    <property type="evidence" value="ECO:0000318"/>
    <property type="project" value="GO_Central"/>
</dbReference>
<evidence type="ECO:0000256" key="8">
    <source>
        <dbReference type="ARBA" id="ARBA00023273"/>
    </source>
</evidence>
<dbReference type="OMA" id="WREYLIT"/>
<reference evidence="11 12" key="1">
    <citation type="journal article" date="2008" name="Nature">
        <title>The genome of the choanoflagellate Monosiga brevicollis and the origin of metazoans.</title>
        <authorList>
            <consortium name="JGI Sequencing"/>
            <person name="King N."/>
            <person name="Westbrook M.J."/>
            <person name="Young S.L."/>
            <person name="Kuo A."/>
            <person name="Abedin M."/>
            <person name="Chapman J."/>
            <person name="Fairclough S."/>
            <person name="Hellsten U."/>
            <person name="Isogai Y."/>
            <person name="Letunic I."/>
            <person name="Marr M."/>
            <person name="Pincus D."/>
            <person name="Putnam N."/>
            <person name="Rokas A."/>
            <person name="Wright K.J."/>
            <person name="Zuzow R."/>
            <person name="Dirks W."/>
            <person name="Good M."/>
            <person name="Goodstein D."/>
            <person name="Lemons D."/>
            <person name="Li W."/>
            <person name="Lyons J.B."/>
            <person name="Morris A."/>
            <person name="Nichols S."/>
            <person name="Richter D.J."/>
            <person name="Salamov A."/>
            <person name="Bork P."/>
            <person name="Lim W.A."/>
            <person name="Manning G."/>
            <person name="Miller W.T."/>
            <person name="McGinnis W."/>
            <person name="Shapiro H."/>
            <person name="Tjian R."/>
            <person name="Grigoriev I.V."/>
            <person name="Rokhsar D."/>
        </authorList>
    </citation>
    <scope>NUCLEOTIDE SEQUENCE [LARGE SCALE GENOMIC DNA]</scope>
    <source>
        <strain evidence="12">MX1 / ATCC 50154</strain>
    </source>
</reference>
<evidence type="ECO:0000313" key="11">
    <source>
        <dbReference type="EMBL" id="EDQ90594.1"/>
    </source>
</evidence>
<dbReference type="FunCoup" id="A9UVJ6">
    <property type="interactions" value="63"/>
</dbReference>
<dbReference type="GO" id="GO:0005737">
    <property type="term" value="C:cytoplasm"/>
    <property type="evidence" value="ECO:0000318"/>
    <property type="project" value="GO_Central"/>
</dbReference>